<dbReference type="GO" id="GO:0004829">
    <property type="term" value="F:threonine-tRNA ligase activity"/>
    <property type="evidence" value="ECO:0007669"/>
    <property type="project" value="TreeGrafter"/>
</dbReference>
<evidence type="ECO:0000313" key="4">
    <source>
        <dbReference type="WBParaSite" id="ALUE_0000233201-mRNA-1"/>
    </source>
</evidence>
<sequence length="114" mass="12951">MVGVNECYIQGSCCLVAINKKIAFQLYEAGFEVEFDEMCSDTLNKQIRNAQLAQFNFILVVGPKEAQNGTVNVRTRDNAVRDFMRFHTFISLFHTFISPEETTVSKLVGKSSFR</sequence>
<evidence type="ECO:0000256" key="1">
    <source>
        <dbReference type="ARBA" id="ARBA00022917"/>
    </source>
</evidence>
<dbReference type="AlphaFoldDB" id="A0A0M3HLD7"/>
<dbReference type="GO" id="GO:0005739">
    <property type="term" value="C:mitochondrion"/>
    <property type="evidence" value="ECO:0007669"/>
    <property type="project" value="TreeGrafter"/>
</dbReference>
<dbReference type="InterPro" id="IPR036621">
    <property type="entry name" value="Anticodon-bd_dom_sf"/>
</dbReference>
<dbReference type="WBParaSite" id="ALUE_0000233201-mRNA-1">
    <property type="protein sequence ID" value="ALUE_0000233201-mRNA-1"/>
    <property type="gene ID" value="ALUE_0000233201"/>
</dbReference>
<dbReference type="PANTHER" id="PTHR11451">
    <property type="entry name" value="THREONINE-TRNA LIGASE"/>
    <property type="match status" value="1"/>
</dbReference>
<dbReference type="Pfam" id="PF03129">
    <property type="entry name" value="HGTP_anticodon"/>
    <property type="match status" value="1"/>
</dbReference>
<dbReference type="GO" id="GO:0006435">
    <property type="term" value="P:threonyl-tRNA aminoacylation"/>
    <property type="evidence" value="ECO:0007669"/>
    <property type="project" value="TreeGrafter"/>
</dbReference>
<dbReference type="PANTHER" id="PTHR11451:SF46">
    <property type="entry name" value="THREONINE--TRNA LIGASE"/>
    <property type="match status" value="1"/>
</dbReference>
<accession>A0A0M3HLD7</accession>
<keyword evidence="1" id="KW-0648">Protein biosynthesis</keyword>
<dbReference type="SUPFAM" id="SSF52954">
    <property type="entry name" value="Class II aaRS ABD-related"/>
    <property type="match status" value="1"/>
</dbReference>
<feature type="domain" description="Anticodon-binding" evidence="2">
    <location>
        <begin position="19"/>
        <end position="90"/>
    </location>
</feature>
<proteinExistence type="predicted"/>
<dbReference type="Gene3D" id="3.40.50.800">
    <property type="entry name" value="Anticodon-binding domain"/>
    <property type="match status" value="1"/>
</dbReference>
<protein>
    <submittedName>
        <fullName evidence="4">HGTP_anticodon domain-containing protein</fullName>
    </submittedName>
</protein>
<keyword evidence="3" id="KW-1185">Reference proteome</keyword>
<organism evidence="3 4">
    <name type="scientific">Ascaris lumbricoides</name>
    <name type="common">Giant roundworm</name>
    <dbReference type="NCBI Taxonomy" id="6252"/>
    <lineage>
        <taxon>Eukaryota</taxon>
        <taxon>Metazoa</taxon>
        <taxon>Ecdysozoa</taxon>
        <taxon>Nematoda</taxon>
        <taxon>Chromadorea</taxon>
        <taxon>Rhabditida</taxon>
        <taxon>Spirurina</taxon>
        <taxon>Ascaridomorpha</taxon>
        <taxon>Ascaridoidea</taxon>
        <taxon>Ascarididae</taxon>
        <taxon>Ascaris</taxon>
    </lineage>
</organism>
<evidence type="ECO:0000313" key="3">
    <source>
        <dbReference type="Proteomes" id="UP000036681"/>
    </source>
</evidence>
<reference evidence="4" key="1">
    <citation type="submission" date="2017-02" db="UniProtKB">
        <authorList>
            <consortium name="WormBaseParasite"/>
        </authorList>
    </citation>
    <scope>IDENTIFICATION</scope>
</reference>
<dbReference type="InterPro" id="IPR004154">
    <property type="entry name" value="Anticodon-bd"/>
</dbReference>
<name>A0A0M3HLD7_ASCLU</name>
<evidence type="ECO:0000259" key="2">
    <source>
        <dbReference type="Pfam" id="PF03129"/>
    </source>
</evidence>
<dbReference type="Proteomes" id="UP000036681">
    <property type="component" value="Unplaced"/>
</dbReference>